<dbReference type="RefSeq" id="WP_341836617.1">
    <property type="nucleotide sequence ID" value="NZ_CP149822.1"/>
</dbReference>
<proteinExistence type="predicted"/>
<name>A0ABZ2YPR9_9BACT</name>
<keyword evidence="1" id="KW-0805">Transcription regulation</keyword>
<dbReference type="InterPro" id="IPR018062">
    <property type="entry name" value="HTH_AraC-typ_CS"/>
</dbReference>
<dbReference type="PROSITE" id="PS01124">
    <property type="entry name" value="HTH_ARAC_FAMILY_2"/>
    <property type="match status" value="1"/>
</dbReference>
<evidence type="ECO:0000313" key="5">
    <source>
        <dbReference type="EMBL" id="WZN41769.1"/>
    </source>
</evidence>
<gene>
    <name evidence="5" type="ORF">WJU16_01785</name>
</gene>
<organism evidence="5 6">
    <name type="scientific">Chitinophaga pollutisoli</name>
    <dbReference type="NCBI Taxonomy" id="3133966"/>
    <lineage>
        <taxon>Bacteria</taxon>
        <taxon>Pseudomonadati</taxon>
        <taxon>Bacteroidota</taxon>
        <taxon>Chitinophagia</taxon>
        <taxon>Chitinophagales</taxon>
        <taxon>Chitinophagaceae</taxon>
        <taxon>Chitinophaga</taxon>
    </lineage>
</organism>
<protein>
    <submittedName>
        <fullName evidence="5">AraC family transcriptional regulator</fullName>
    </submittedName>
</protein>
<evidence type="ECO:0000256" key="2">
    <source>
        <dbReference type="ARBA" id="ARBA00023125"/>
    </source>
</evidence>
<keyword evidence="3" id="KW-0804">Transcription</keyword>
<dbReference type="CDD" id="cd06976">
    <property type="entry name" value="cupin_MtlR-like_N"/>
    <property type="match status" value="1"/>
</dbReference>
<dbReference type="InterPro" id="IPR003313">
    <property type="entry name" value="AraC-bd"/>
</dbReference>
<evidence type="ECO:0000313" key="6">
    <source>
        <dbReference type="Proteomes" id="UP001485459"/>
    </source>
</evidence>
<dbReference type="SMART" id="SM00342">
    <property type="entry name" value="HTH_ARAC"/>
    <property type="match status" value="1"/>
</dbReference>
<sequence>MKAILQKVPVFTDSSFAVQEFRSAHFTAPWHFHPEFELVLVMRGTGKRFVGDHICDFSQGDLVLLGPNIPHWYRCDAAHYERDAGLVAESVVVQFTAEFLGERFFGVPEALQVRKLLDKSVLGIAITGATRDRVAEMMLRIRQISGMEKLLHLLQLLHQISIGAGDLHTLSNQGATGTHMRDSERINKIYEYVMQHFTQPISLDDISGILNMCPSTFCRYFRKHTRKNFTHFLNEIRIGHACKMLIEGDVSITEICFMSGYNNIAYFNRQFKAMKQMTPKAFKQAYNNR</sequence>
<dbReference type="Pfam" id="PF02311">
    <property type="entry name" value="AraC_binding"/>
    <property type="match status" value="1"/>
</dbReference>
<dbReference type="Pfam" id="PF12833">
    <property type="entry name" value="HTH_18"/>
    <property type="match status" value="1"/>
</dbReference>
<dbReference type="InterPro" id="IPR011051">
    <property type="entry name" value="RmlC_Cupin_sf"/>
</dbReference>
<keyword evidence="6" id="KW-1185">Reference proteome</keyword>
<dbReference type="SUPFAM" id="SSF46689">
    <property type="entry name" value="Homeodomain-like"/>
    <property type="match status" value="2"/>
</dbReference>
<dbReference type="PROSITE" id="PS00041">
    <property type="entry name" value="HTH_ARAC_FAMILY_1"/>
    <property type="match status" value="1"/>
</dbReference>
<dbReference type="Gene3D" id="1.10.10.60">
    <property type="entry name" value="Homeodomain-like"/>
    <property type="match status" value="2"/>
</dbReference>
<evidence type="ECO:0000256" key="1">
    <source>
        <dbReference type="ARBA" id="ARBA00023015"/>
    </source>
</evidence>
<keyword evidence="2" id="KW-0238">DNA-binding</keyword>
<feature type="domain" description="HTH araC/xylS-type" evidence="4">
    <location>
        <begin position="187"/>
        <end position="285"/>
    </location>
</feature>
<dbReference type="InterPro" id="IPR014710">
    <property type="entry name" value="RmlC-like_jellyroll"/>
</dbReference>
<dbReference type="Gene3D" id="2.60.120.10">
    <property type="entry name" value="Jelly Rolls"/>
    <property type="match status" value="1"/>
</dbReference>
<dbReference type="PANTHER" id="PTHR43280">
    <property type="entry name" value="ARAC-FAMILY TRANSCRIPTIONAL REGULATOR"/>
    <property type="match status" value="1"/>
</dbReference>
<dbReference type="InterPro" id="IPR009057">
    <property type="entry name" value="Homeodomain-like_sf"/>
</dbReference>
<dbReference type="SUPFAM" id="SSF51182">
    <property type="entry name" value="RmlC-like cupins"/>
    <property type="match status" value="1"/>
</dbReference>
<evidence type="ECO:0000259" key="4">
    <source>
        <dbReference type="PROSITE" id="PS01124"/>
    </source>
</evidence>
<dbReference type="Proteomes" id="UP001485459">
    <property type="component" value="Chromosome"/>
</dbReference>
<accession>A0ABZ2YPR9</accession>
<reference evidence="6" key="1">
    <citation type="submission" date="2024-03" db="EMBL/GenBank/DDBJ databases">
        <title>Chitinophaga horti sp. nov., isolated from garden soil.</title>
        <authorList>
            <person name="Lee D.S."/>
            <person name="Han D.M."/>
            <person name="Baek J.H."/>
            <person name="Choi D.G."/>
            <person name="Jeon J.H."/>
            <person name="Jeon C.O."/>
        </authorList>
    </citation>
    <scope>NUCLEOTIDE SEQUENCE [LARGE SCALE GENOMIC DNA]</scope>
    <source>
        <strain evidence="6">GPA1</strain>
    </source>
</reference>
<dbReference type="InterPro" id="IPR018060">
    <property type="entry name" value="HTH_AraC"/>
</dbReference>
<dbReference type="EMBL" id="CP149822">
    <property type="protein sequence ID" value="WZN41769.1"/>
    <property type="molecule type" value="Genomic_DNA"/>
</dbReference>
<dbReference type="PANTHER" id="PTHR43280:SF27">
    <property type="entry name" value="TRANSCRIPTIONAL REGULATOR MTLR"/>
    <property type="match status" value="1"/>
</dbReference>
<evidence type="ECO:0000256" key="3">
    <source>
        <dbReference type="ARBA" id="ARBA00023163"/>
    </source>
</evidence>